<dbReference type="RefSeq" id="WP_108740857.1">
    <property type="nucleotide sequence ID" value="NZ_CP020918.1"/>
</dbReference>
<gene>
    <name evidence="2" type="ORF">FFWV33_10500</name>
</gene>
<evidence type="ECO:0000313" key="3">
    <source>
        <dbReference type="Proteomes" id="UP000244527"/>
    </source>
</evidence>
<protein>
    <submittedName>
        <fullName evidence="2">Uncharacterized protein</fullName>
    </submittedName>
</protein>
<accession>A0A2S1LDU4</accession>
<evidence type="ECO:0000313" key="2">
    <source>
        <dbReference type="EMBL" id="AWG21923.1"/>
    </source>
</evidence>
<dbReference type="OrthoDB" id="669022at2"/>
<organism evidence="2 3">
    <name type="scientific">Flavobacterium faecale</name>
    <dbReference type="NCBI Taxonomy" id="1355330"/>
    <lineage>
        <taxon>Bacteria</taxon>
        <taxon>Pseudomonadati</taxon>
        <taxon>Bacteroidota</taxon>
        <taxon>Flavobacteriia</taxon>
        <taxon>Flavobacteriales</taxon>
        <taxon>Flavobacteriaceae</taxon>
        <taxon>Flavobacterium</taxon>
    </lineage>
</organism>
<dbReference type="KEGG" id="ffa:FFWV33_10500"/>
<proteinExistence type="predicted"/>
<keyword evidence="1" id="KW-0812">Transmembrane</keyword>
<dbReference type="EMBL" id="CP020918">
    <property type="protein sequence ID" value="AWG21923.1"/>
    <property type="molecule type" value="Genomic_DNA"/>
</dbReference>
<feature type="transmembrane region" description="Helical" evidence="1">
    <location>
        <begin position="225"/>
        <end position="243"/>
    </location>
</feature>
<dbReference type="Proteomes" id="UP000244527">
    <property type="component" value="Chromosome"/>
</dbReference>
<keyword evidence="1" id="KW-1133">Transmembrane helix</keyword>
<dbReference type="AlphaFoldDB" id="A0A2S1LDU4"/>
<reference evidence="2 3" key="1">
    <citation type="submission" date="2017-04" db="EMBL/GenBank/DDBJ databases">
        <title>Compelte genome sequence of WV33.</title>
        <authorList>
            <person name="Lee P.C."/>
        </authorList>
    </citation>
    <scope>NUCLEOTIDE SEQUENCE [LARGE SCALE GENOMIC DNA]</scope>
    <source>
        <strain evidence="2 3">WV33</strain>
    </source>
</reference>
<name>A0A2S1LDU4_9FLAO</name>
<evidence type="ECO:0000256" key="1">
    <source>
        <dbReference type="SAM" id="Phobius"/>
    </source>
</evidence>
<sequence length="245" mass="28968">MGWNTSLIIIENREHFSDEVELLKILGFKNFEYKEDTSFDAILNPKENQIGIGYYNGNIILCDGYILTSKSLEGSENLNLVEYEKSLVKIFPDSEIVTVSCASSVNFHGYSLIQKGERKRLKYVDSEIKQEWGNRFEEEVEIYKDSHIENEQLLWKYDDDIEESFTEDQLMEDFTFKIAKRRLGVQIDNDEGDDLFKNTPFRVYQLQHLNKNQDTKSSTFEWKRYLLLALLMIIVKIIFKFIYKN</sequence>
<keyword evidence="1" id="KW-0472">Membrane</keyword>
<keyword evidence="3" id="KW-1185">Reference proteome</keyword>